<proteinExistence type="predicted"/>
<gene>
    <name evidence="2" type="ORF">SSPO_002000</name>
</gene>
<organism evidence="2 3">
    <name type="scientific">Streptomyces antimycoticus</name>
    <dbReference type="NCBI Taxonomy" id="68175"/>
    <lineage>
        <taxon>Bacteria</taxon>
        <taxon>Bacillati</taxon>
        <taxon>Actinomycetota</taxon>
        <taxon>Actinomycetes</taxon>
        <taxon>Kitasatosporales</taxon>
        <taxon>Streptomycetaceae</taxon>
        <taxon>Streptomyces</taxon>
        <taxon>Streptomyces violaceusniger group</taxon>
    </lineage>
</organism>
<dbReference type="EMBL" id="AP019620">
    <property type="protein sequence ID" value="BBJ37482.1"/>
    <property type="molecule type" value="Genomic_DNA"/>
</dbReference>
<protein>
    <submittedName>
        <fullName evidence="2">Uncharacterized protein</fullName>
    </submittedName>
</protein>
<reference evidence="2 3" key="1">
    <citation type="journal article" date="2020" name="Int. J. Syst. Evol. Microbiol.">
        <title>Reclassification of Streptomyces castelarensis and Streptomyces sporoclivatus as later heterotypic synonyms of Streptomyces antimycoticus.</title>
        <authorList>
            <person name="Komaki H."/>
            <person name="Tamura T."/>
        </authorList>
    </citation>
    <scope>NUCLEOTIDE SEQUENCE [LARGE SCALE GENOMIC DNA]</scope>
    <source>
        <strain evidence="2 3">NBRC 100767</strain>
    </source>
</reference>
<dbReference type="AlphaFoldDB" id="A0A499UBS3"/>
<dbReference type="Proteomes" id="UP000463951">
    <property type="component" value="Chromosome"/>
</dbReference>
<name>A0A499UBS3_9ACTN</name>
<feature type="region of interest" description="Disordered" evidence="1">
    <location>
        <begin position="240"/>
        <end position="261"/>
    </location>
</feature>
<sequence length="392" mass="43645">MQVNTVRARVWQFQVQEPVVTVTEVGQGELPVGLARLIHINALACDHNRVLDYRTKQLEVRLLASYLHTAGAGGPLRVDHRAFTASSRHIRGFVAESSGLGMLTAAGEALFAWDNTAHPLHSFDALPGSMTGYQNDGIRPDLLFHLPGGRVAGEARGRHRRTKTLLPKRPLAEQKNRLQDLARWSAAHQDHDYFMSWVWIGRSGVAVDIFLPQDKRWDGALDVRWKRQSQGHQWRFPMHERRRRPPEDPFGQMPTDEPEPPLIPPSATDTLRTMLPVPAAARTQPTADPLSRTGRLVQRLYDTAPELDAEFVGNPVRGTWVPADALGPAQHEVLLAVLAKQPPPQAGVRERLARAEGRFDACLDGRLLTVVRSAAEPPPSWQDLEEVLLSPA</sequence>
<evidence type="ECO:0000313" key="2">
    <source>
        <dbReference type="EMBL" id="BBJ37482.1"/>
    </source>
</evidence>
<accession>A0A499UBS3</accession>
<evidence type="ECO:0000313" key="3">
    <source>
        <dbReference type="Proteomes" id="UP000463951"/>
    </source>
</evidence>
<evidence type="ECO:0000256" key="1">
    <source>
        <dbReference type="SAM" id="MobiDB-lite"/>
    </source>
</evidence>